<accession>A0A8J4TLG0</accession>
<feature type="region of interest" description="Disordered" evidence="2">
    <location>
        <begin position="1"/>
        <end position="30"/>
    </location>
</feature>
<dbReference type="EMBL" id="LUCH01000684">
    <property type="protein sequence ID" value="KAF5404547.1"/>
    <property type="molecule type" value="Genomic_DNA"/>
</dbReference>
<feature type="domain" description="C2H2-type" evidence="3">
    <location>
        <begin position="397"/>
        <end position="420"/>
    </location>
</feature>
<keyword evidence="1" id="KW-0863">Zinc-finger</keyword>
<dbReference type="PROSITE" id="PS50157">
    <property type="entry name" value="ZINC_FINGER_C2H2_2"/>
    <property type="match status" value="1"/>
</dbReference>
<keyword evidence="1" id="KW-0862">Zinc</keyword>
<proteinExistence type="predicted"/>
<sequence>MSASEEQKREVADISRSTSSRSSDKCLNSDDFEQKSNRAAELVCCPHCSRQFARPWHLKLHLHKCPESFAKVENASLLNPRAAEISTQDADVNKDFPESTSKQVTHGPPVLRPRLLSRSSTHHFQRRFSSADRMSNPDPTIEYSCDPAQTYPGIRLRIRMSRDNSAVNRSSCSTPVLGSLQDSDVATLLGSEKHARGRPRLVKTRASTGSLTSSVDDVRSNVSDATTVPAHSDNNSFTSNDAHRDLTCTWCHRSDFASFRLLSNHRTKCTARPKSFTRSHSTRLGHMQTRNKLSLSIRLWPCPSCGLKFRSNPVLRAHMAGNCSQALKHHRQQLLQTDDKMYCPGCSKTSQPFESVDDVLAHLLSLKPNMGHAHANHGQLSRAQCWPSYLAVPNLGFGCPICGLLLASESRLDKHKRAVHELWLRIEHQKALSPKKKTMLSS</sequence>
<dbReference type="SMART" id="SM00355">
    <property type="entry name" value="ZnF_C2H2"/>
    <property type="match status" value="3"/>
</dbReference>
<evidence type="ECO:0000256" key="2">
    <source>
        <dbReference type="SAM" id="MobiDB-lite"/>
    </source>
</evidence>
<dbReference type="OrthoDB" id="6248854at2759"/>
<dbReference type="GO" id="GO:0008270">
    <property type="term" value="F:zinc ion binding"/>
    <property type="evidence" value="ECO:0007669"/>
    <property type="project" value="UniProtKB-KW"/>
</dbReference>
<keyword evidence="5" id="KW-1185">Reference proteome</keyword>
<feature type="region of interest" description="Disordered" evidence="2">
    <location>
        <begin position="86"/>
        <end position="112"/>
    </location>
</feature>
<feature type="compositionally biased region" description="Basic and acidic residues" evidence="2">
    <location>
        <begin position="1"/>
        <end position="13"/>
    </location>
</feature>
<evidence type="ECO:0000259" key="3">
    <source>
        <dbReference type="PROSITE" id="PS50157"/>
    </source>
</evidence>
<dbReference type="AlphaFoldDB" id="A0A8J4TLG0"/>
<organism evidence="4 5">
    <name type="scientific">Paragonimus heterotremus</name>
    <dbReference type="NCBI Taxonomy" id="100268"/>
    <lineage>
        <taxon>Eukaryota</taxon>
        <taxon>Metazoa</taxon>
        <taxon>Spiralia</taxon>
        <taxon>Lophotrochozoa</taxon>
        <taxon>Platyhelminthes</taxon>
        <taxon>Trematoda</taxon>
        <taxon>Digenea</taxon>
        <taxon>Plagiorchiida</taxon>
        <taxon>Troglotremata</taxon>
        <taxon>Troglotrematidae</taxon>
        <taxon>Paragonimus</taxon>
    </lineage>
</organism>
<protein>
    <recommendedName>
        <fullName evidence="3">C2H2-type domain-containing protein</fullName>
    </recommendedName>
</protein>
<reference evidence="4" key="1">
    <citation type="submission" date="2019-05" db="EMBL/GenBank/DDBJ databases">
        <title>Annotation for the trematode Paragonimus heterotremus.</title>
        <authorList>
            <person name="Choi Y.-J."/>
        </authorList>
    </citation>
    <scope>NUCLEOTIDE SEQUENCE</scope>
    <source>
        <strain evidence="4">LC</strain>
    </source>
</reference>
<feature type="region of interest" description="Disordered" evidence="2">
    <location>
        <begin position="205"/>
        <end position="227"/>
    </location>
</feature>
<gene>
    <name evidence="4" type="ORF">PHET_01943</name>
</gene>
<comment type="caution">
    <text evidence="4">The sequence shown here is derived from an EMBL/GenBank/DDBJ whole genome shotgun (WGS) entry which is preliminary data.</text>
</comment>
<keyword evidence="1" id="KW-0479">Metal-binding</keyword>
<evidence type="ECO:0000256" key="1">
    <source>
        <dbReference type="PROSITE-ProRule" id="PRU00042"/>
    </source>
</evidence>
<feature type="region of interest" description="Disordered" evidence="2">
    <location>
        <begin position="127"/>
        <end position="146"/>
    </location>
</feature>
<evidence type="ECO:0000313" key="5">
    <source>
        <dbReference type="Proteomes" id="UP000748531"/>
    </source>
</evidence>
<evidence type="ECO:0000313" key="4">
    <source>
        <dbReference type="EMBL" id="KAF5404547.1"/>
    </source>
</evidence>
<name>A0A8J4TLG0_9TREM</name>
<dbReference type="PROSITE" id="PS00028">
    <property type="entry name" value="ZINC_FINGER_C2H2_1"/>
    <property type="match status" value="1"/>
</dbReference>
<dbReference type="Proteomes" id="UP000748531">
    <property type="component" value="Unassembled WGS sequence"/>
</dbReference>
<dbReference type="InterPro" id="IPR013087">
    <property type="entry name" value="Znf_C2H2_type"/>
</dbReference>